<sequence length="175" mass="19536">MFRLIKTADSLKDNNKNDQSDELTYASMRKLAFTFTPDDMGIKMGNDYQVFGAVVDMGVDKGKTATMICFIDGTASLYFSNGGGIIGAGQHEAVKKAVSTFLESCFQALPAMKKIDNIDTLPEENNHTFYLFTRAGIFSINIDIQNVDKSKEYKLLFSQSQLVLNEMRKVSKKNN</sequence>
<dbReference type="AlphaFoldDB" id="A0A318Y0X5"/>
<name>A0A318Y0X5_9FIRM</name>
<comment type="caution">
    <text evidence="1">The sequence shown here is derived from an EMBL/GenBank/DDBJ whole genome shotgun (WGS) entry which is preliminary data.</text>
</comment>
<dbReference type="Proteomes" id="UP000248132">
    <property type="component" value="Unassembled WGS sequence"/>
</dbReference>
<accession>A0A318Y0X5</accession>
<dbReference type="EMBL" id="QKMR01000004">
    <property type="protein sequence ID" value="PYG89029.1"/>
    <property type="molecule type" value="Genomic_DNA"/>
</dbReference>
<reference evidence="1 2" key="1">
    <citation type="submission" date="2018-06" db="EMBL/GenBank/DDBJ databases">
        <title>Genomic Encyclopedia of Type Strains, Phase I: the one thousand microbial genomes (KMG-I) project.</title>
        <authorList>
            <person name="Kyrpides N."/>
        </authorList>
    </citation>
    <scope>NUCLEOTIDE SEQUENCE [LARGE SCALE GENOMIC DNA]</scope>
    <source>
        <strain evidence="1 2">DSM 19573</strain>
    </source>
</reference>
<dbReference type="RefSeq" id="WP_110460924.1">
    <property type="nucleotide sequence ID" value="NZ_QKMR01000004.1"/>
</dbReference>
<evidence type="ECO:0000313" key="2">
    <source>
        <dbReference type="Proteomes" id="UP000248132"/>
    </source>
</evidence>
<organism evidence="1 2">
    <name type="scientific">Ruminiclostridium sufflavum DSM 19573</name>
    <dbReference type="NCBI Taxonomy" id="1121337"/>
    <lineage>
        <taxon>Bacteria</taxon>
        <taxon>Bacillati</taxon>
        <taxon>Bacillota</taxon>
        <taxon>Clostridia</taxon>
        <taxon>Eubacteriales</taxon>
        <taxon>Oscillospiraceae</taxon>
        <taxon>Ruminiclostridium</taxon>
    </lineage>
</organism>
<dbReference type="OrthoDB" id="1819840at2"/>
<protein>
    <submittedName>
        <fullName evidence="1">Uncharacterized protein</fullName>
    </submittedName>
</protein>
<gene>
    <name evidence="1" type="ORF">LY28_00849</name>
</gene>
<proteinExistence type="predicted"/>
<evidence type="ECO:0000313" key="1">
    <source>
        <dbReference type="EMBL" id="PYG89029.1"/>
    </source>
</evidence>
<keyword evidence="2" id="KW-1185">Reference proteome</keyword>